<evidence type="ECO:0000313" key="2">
    <source>
        <dbReference type="EMBL" id="EEC08969.1"/>
    </source>
</evidence>
<name>B7PQU7_IXOSC</name>
<dbReference type="HOGENOM" id="CLU_1932787_0_0_1"/>
<evidence type="ECO:0000313" key="3">
    <source>
        <dbReference type="EnsemblMetazoa" id="ISCW024375-PA"/>
    </source>
</evidence>
<dbReference type="EMBL" id="DS767772">
    <property type="protein sequence ID" value="EEC08969.1"/>
    <property type="molecule type" value="Genomic_DNA"/>
</dbReference>
<feature type="non-terminal residue" evidence="2">
    <location>
        <position position="131"/>
    </location>
</feature>
<protein>
    <submittedName>
        <fullName evidence="2 3">Uncharacterized protein</fullName>
    </submittedName>
</protein>
<sequence>PHGGHWGVKEEEGREEERRSSRQDWQDDEVRCREEGYTLPSVPYHPPPRELRSSSALQGVVNGFYFFLNALTSFVQIIFSHLEHSLPWPGHVFIRGDVRIHCRQCMYSSETICLFIRGMDQRQCVYSLEAA</sequence>
<reference evidence="3" key="2">
    <citation type="submission" date="2020-05" db="UniProtKB">
        <authorList>
            <consortium name="EnsemblMetazoa"/>
        </authorList>
    </citation>
    <scope>IDENTIFICATION</scope>
    <source>
        <strain evidence="3">wikel</strain>
    </source>
</reference>
<organism>
    <name type="scientific">Ixodes scapularis</name>
    <name type="common">Black-legged tick</name>
    <name type="synonym">Deer tick</name>
    <dbReference type="NCBI Taxonomy" id="6945"/>
    <lineage>
        <taxon>Eukaryota</taxon>
        <taxon>Metazoa</taxon>
        <taxon>Ecdysozoa</taxon>
        <taxon>Arthropoda</taxon>
        <taxon>Chelicerata</taxon>
        <taxon>Arachnida</taxon>
        <taxon>Acari</taxon>
        <taxon>Parasitiformes</taxon>
        <taxon>Ixodida</taxon>
        <taxon>Ixodoidea</taxon>
        <taxon>Ixodidae</taxon>
        <taxon>Ixodinae</taxon>
        <taxon>Ixodes</taxon>
    </lineage>
</organism>
<dbReference type="PaxDb" id="6945-B7PQU7"/>
<feature type="compositionally biased region" description="Basic and acidic residues" evidence="1">
    <location>
        <begin position="7"/>
        <end position="29"/>
    </location>
</feature>
<dbReference type="InParanoid" id="B7PQU7"/>
<evidence type="ECO:0000313" key="4">
    <source>
        <dbReference type="Proteomes" id="UP000001555"/>
    </source>
</evidence>
<dbReference type="AlphaFoldDB" id="B7PQU7"/>
<dbReference type="VEuPathDB" id="VectorBase:ISCW024375"/>
<dbReference type="EMBL" id="ABJB010821002">
    <property type="status" value="NOT_ANNOTATED_CDS"/>
    <property type="molecule type" value="Genomic_DNA"/>
</dbReference>
<reference evidence="2 4" key="1">
    <citation type="submission" date="2008-03" db="EMBL/GenBank/DDBJ databases">
        <title>Annotation of Ixodes scapularis.</title>
        <authorList>
            <consortium name="Ixodes scapularis Genome Project Consortium"/>
            <person name="Caler E."/>
            <person name="Hannick L.I."/>
            <person name="Bidwell S."/>
            <person name="Joardar V."/>
            <person name="Thiagarajan M."/>
            <person name="Amedeo P."/>
            <person name="Galinsky K.J."/>
            <person name="Schobel S."/>
            <person name="Inman J."/>
            <person name="Hostetler J."/>
            <person name="Miller J."/>
            <person name="Hammond M."/>
            <person name="Megy K."/>
            <person name="Lawson D."/>
            <person name="Kodira C."/>
            <person name="Sutton G."/>
            <person name="Meyer J."/>
            <person name="Hill C.A."/>
            <person name="Birren B."/>
            <person name="Nene V."/>
            <person name="Collins F."/>
            <person name="Alarcon-Chaidez F."/>
            <person name="Wikel S."/>
            <person name="Strausberg R."/>
        </authorList>
    </citation>
    <scope>NUCLEOTIDE SEQUENCE [LARGE SCALE GENOMIC DNA]</scope>
    <source>
        <strain evidence="4">Wikel</strain>
        <strain evidence="2">Wikel colony</strain>
    </source>
</reference>
<keyword evidence="4" id="KW-1185">Reference proteome</keyword>
<proteinExistence type="predicted"/>
<evidence type="ECO:0000256" key="1">
    <source>
        <dbReference type="SAM" id="MobiDB-lite"/>
    </source>
</evidence>
<dbReference type="Proteomes" id="UP000001555">
    <property type="component" value="Unassembled WGS sequence"/>
</dbReference>
<accession>B7PQU7</accession>
<feature type="region of interest" description="Disordered" evidence="1">
    <location>
        <begin position="1"/>
        <end position="29"/>
    </location>
</feature>
<gene>
    <name evidence="2" type="ORF">IscW_ISCW024375</name>
</gene>
<feature type="non-terminal residue" evidence="2">
    <location>
        <position position="1"/>
    </location>
</feature>
<dbReference type="EnsemblMetazoa" id="ISCW024375-RA">
    <property type="protein sequence ID" value="ISCW024375-PA"/>
    <property type="gene ID" value="ISCW024375"/>
</dbReference>